<feature type="compositionally biased region" description="Basic and acidic residues" evidence="1">
    <location>
        <begin position="76"/>
        <end position="90"/>
    </location>
</feature>
<comment type="caution">
    <text evidence="2">The sequence shown here is derived from an EMBL/GenBank/DDBJ whole genome shotgun (WGS) entry which is preliminary data.</text>
</comment>
<feature type="compositionally biased region" description="Basic and acidic residues" evidence="1">
    <location>
        <begin position="13"/>
        <end position="68"/>
    </location>
</feature>
<dbReference type="Proteomes" id="UP000053941">
    <property type="component" value="Unassembled WGS sequence"/>
</dbReference>
<evidence type="ECO:0000313" key="3">
    <source>
        <dbReference type="Proteomes" id="UP000053941"/>
    </source>
</evidence>
<dbReference type="AlphaFoldDB" id="A0A0R2NY17"/>
<organism evidence="2 3">
    <name type="scientific">Actinobacteria bacterium BACL2 MAG-120802-bin41</name>
    <dbReference type="NCBI Taxonomy" id="1655568"/>
    <lineage>
        <taxon>Bacteria</taxon>
        <taxon>Bacillati</taxon>
        <taxon>Actinomycetota</taxon>
        <taxon>Actinomycetes</taxon>
        <taxon>Actinomycetes incertae sedis</taxon>
        <taxon>ac1 cluster</taxon>
    </lineage>
</organism>
<evidence type="ECO:0000256" key="1">
    <source>
        <dbReference type="SAM" id="MobiDB-lite"/>
    </source>
</evidence>
<proteinExistence type="predicted"/>
<feature type="region of interest" description="Disordered" evidence="1">
    <location>
        <begin position="1"/>
        <end position="90"/>
    </location>
</feature>
<reference evidence="2 3" key="1">
    <citation type="submission" date="2015-10" db="EMBL/GenBank/DDBJ databases">
        <title>Metagenome-Assembled Genomes uncover a global brackish microbiome.</title>
        <authorList>
            <person name="Hugerth L.W."/>
            <person name="Larsson J."/>
            <person name="Alneberg J."/>
            <person name="Lindh M.V."/>
            <person name="Legrand C."/>
            <person name="Pinhassi J."/>
            <person name="Andersson A.F."/>
        </authorList>
    </citation>
    <scope>NUCLEOTIDE SEQUENCE [LARGE SCALE GENOMIC DNA]</scope>
    <source>
        <strain evidence="2">BACL2 MAG-120802-bin41</strain>
    </source>
</reference>
<dbReference type="EMBL" id="LIAS01000075">
    <property type="protein sequence ID" value="KRO30679.1"/>
    <property type="molecule type" value="Genomic_DNA"/>
</dbReference>
<evidence type="ECO:0008006" key="4">
    <source>
        <dbReference type="Google" id="ProtNLM"/>
    </source>
</evidence>
<protein>
    <recommendedName>
        <fullName evidence="4">Tetratrico peptide repeat group 5 domain-containing protein</fullName>
    </recommendedName>
</protein>
<evidence type="ECO:0000313" key="2">
    <source>
        <dbReference type="EMBL" id="KRO30679.1"/>
    </source>
</evidence>
<gene>
    <name evidence="2" type="ORF">ABR60_03385</name>
</gene>
<name>A0A0R2NY17_9ACTN</name>
<accession>A0A0R2NY17</accession>
<sequence>MVERPARPSYSKSSDRRPSSRKPSDRKPSDRKPSDRKPSDRKPSDRKPSDRKPSDRKPSDRRGSDRSGPRPARGGVGRERNDLREENRRVRKFAEPDIPLEVTGKELEKRDAFALGTLAAENGEVVAKHLVCINLFLESDPERAFWHGQAAVFRAGRVAIVRERAGIAALNFQKYEIAQKELRAAIRISGSQSALPYLAHAELALGNPRKTLEIAGSIDPKLLTQGERVELRLAASGARSALGQSDAAVVTLTCPELTLSDASFAAKLQGAYIQALIAAGRAGEAEEFRAKYLKSEPNSGIEG</sequence>